<name>A0A2P6V936_9CHLO</name>
<comment type="similarity">
    <text evidence="1">Belongs to the bacterial ribosomal protein bL35 family.</text>
</comment>
<dbReference type="GO" id="GO:0005840">
    <property type="term" value="C:ribosome"/>
    <property type="evidence" value="ECO:0007669"/>
    <property type="project" value="UniProtKB-KW"/>
</dbReference>
<dbReference type="Gene3D" id="4.10.410.60">
    <property type="match status" value="1"/>
</dbReference>
<dbReference type="InterPro" id="IPR021137">
    <property type="entry name" value="Ribosomal_bL35-like"/>
</dbReference>
<dbReference type="GO" id="GO:1990904">
    <property type="term" value="C:ribonucleoprotein complex"/>
    <property type="evidence" value="ECO:0007669"/>
    <property type="project" value="UniProtKB-KW"/>
</dbReference>
<keyword evidence="2" id="KW-0689">Ribosomal protein</keyword>
<evidence type="ECO:0000256" key="3">
    <source>
        <dbReference type="ARBA" id="ARBA00023274"/>
    </source>
</evidence>
<dbReference type="SUPFAM" id="SSF143034">
    <property type="entry name" value="L35p-like"/>
    <property type="match status" value="1"/>
</dbReference>
<evidence type="ECO:0000256" key="1">
    <source>
        <dbReference type="ARBA" id="ARBA00006598"/>
    </source>
</evidence>
<dbReference type="Proteomes" id="UP000239649">
    <property type="component" value="Unassembled WGS sequence"/>
</dbReference>
<protein>
    <submittedName>
        <fullName evidence="5">50S ribosomal L35</fullName>
    </submittedName>
</protein>
<dbReference type="InterPro" id="IPR037229">
    <property type="entry name" value="Ribosomal_bL35_sf"/>
</dbReference>
<accession>A0A2P6V936</accession>
<evidence type="ECO:0000313" key="6">
    <source>
        <dbReference type="Proteomes" id="UP000239649"/>
    </source>
</evidence>
<dbReference type="AlphaFoldDB" id="A0A2P6V936"/>
<proteinExistence type="inferred from homology"/>
<evidence type="ECO:0000256" key="2">
    <source>
        <dbReference type="ARBA" id="ARBA00022980"/>
    </source>
</evidence>
<keyword evidence="3" id="KW-0687">Ribonucleoprotein</keyword>
<dbReference type="GO" id="GO:0003735">
    <property type="term" value="F:structural constituent of ribosome"/>
    <property type="evidence" value="ECO:0007669"/>
    <property type="project" value="InterPro"/>
</dbReference>
<gene>
    <name evidence="5" type="ORF">C2E20_5963</name>
</gene>
<feature type="signal peptide" evidence="4">
    <location>
        <begin position="1"/>
        <end position="15"/>
    </location>
</feature>
<dbReference type="PANTHER" id="PTHR36400">
    <property type="entry name" value="RIBOSOMAL PROTEIN L35"/>
    <property type="match status" value="1"/>
</dbReference>
<evidence type="ECO:0000256" key="4">
    <source>
        <dbReference type="SAM" id="SignalP"/>
    </source>
</evidence>
<sequence>MLARSLLAGLRRCAASSVAAAGAAVPAAPAGGAVPVAHSAGTALRSLASLCMHSSGGVGGSLASSSLASSTSGGGALSSSSSQALAAARGLLSRWGGVQQLQQLRGRTTSAHLTRKLRFKGGKMKTYSSMKSRFRLTGGAEPKVMYSRPGHVHKRFNKSKRQLFALSGTQALTPKYAKVVKKLGFCARRW</sequence>
<dbReference type="PANTHER" id="PTHR36400:SF1">
    <property type="entry name" value="RIBOSOMAL PROTEIN L35"/>
    <property type="match status" value="1"/>
</dbReference>
<organism evidence="5 6">
    <name type="scientific">Micractinium conductrix</name>
    <dbReference type="NCBI Taxonomy" id="554055"/>
    <lineage>
        <taxon>Eukaryota</taxon>
        <taxon>Viridiplantae</taxon>
        <taxon>Chlorophyta</taxon>
        <taxon>core chlorophytes</taxon>
        <taxon>Trebouxiophyceae</taxon>
        <taxon>Chlorellales</taxon>
        <taxon>Chlorellaceae</taxon>
        <taxon>Chlorella clade</taxon>
        <taxon>Micractinium</taxon>
    </lineage>
</organism>
<dbReference type="Pfam" id="PF01632">
    <property type="entry name" value="Ribosomal_L35p"/>
    <property type="match status" value="1"/>
</dbReference>
<dbReference type="EMBL" id="LHPF02000019">
    <property type="protein sequence ID" value="PSC70598.1"/>
    <property type="molecule type" value="Genomic_DNA"/>
</dbReference>
<keyword evidence="6" id="KW-1185">Reference proteome</keyword>
<dbReference type="OrthoDB" id="512750at2759"/>
<comment type="caution">
    <text evidence="5">The sequence shown here is derived from an EMBL/GenBank/DDBJ whole genome shotgun (WGS) entry which is preliminary data.</text>
</comment>
<reference evidence="5 6" key="1">
    <citation type="journal article" date="2018" name="Plant J.">
        <title>Genome sequences of Chlorella sorokiniana UTEX 1602 and Micractinium conductrix SAG 241.80: implications to maltose excretion by a green alga.</title>
        <authorList>
            <person name="Arriola M.B."/>
            <person name="Velmurugan N."/>
            <person name="Zhang Y."/>
            <person name="Plunkett M.H."/>
            <person name="Hondzo H."/>
            <person name="Barney B.M."/>
        </authorList>
    </citation>
    <scope>NUCLEOTIDE SEQUENCE [LARGE SCALE GENOMIC DNA]</scope>
    <source>
        <strain evidence="5 6">SAG 241.80</strain>
    </source>
</reference>
<evidence type="ECO:0000313" key="5">
    <source>
        <dbReference type="EMBL" id="PSC70598.1"/>
    </source>
</evidence>
<dbReference type="GO" id="GO:0006412">
    <property type="term" value="P:translation"/>
    <property type="evidence" value="ECO:0007669"/>
    <property type="project" value="InterPro"/>
</dbReference>
<feature type="chain" id="PRO_5015195722" evidence="4">
    <location>
        <begin position="16"/>
        <end position="190"/>
    </location>
</feature>
<keyword evidence="4" id="KW-0732">Signal</keyword>